<dbReference type="RefSeq" id="WP_409122257.1">
    <property type="nucleotide sequence ID" value="NZ_JBJVNI010000053.1"/>
</dbReference>
<evidence type="ECO:0000313" key="3">
    <source>
        <dbReference type="Proteomes" id="UP001631957"/>
    </source>
</evidence>
<reference evidence="2 3" key="1">
    <citation type="submission" date="2024-12" db="EMBL/GenBank/DDBJ databases">
        <title>Forecasting of Potato common scab and diversities of Pathogenic streptomyces spp. in china.</title>
        <authorList>
            <person name="Handique U."/>
            <person name="Wu J."/>
        </authorList>
    </citation>
    <scope>NUCLEOTIDE SEQUENCE [LARGE SCALE GENOMIC DNA]</scope>
    <source>
        <strain evidence="2 3">ZRIMU1530</strain>
    </source>
</reference>
<organism evidence="2 3">
    <name type="scientific">Streptomyces niveiscabiei</name>
    <dbReference type="NCBI Taxonomy" id="164115"/>
    <lineage>
        <taxon>Bacteria</taxon>
        <taxon>Bacillati</taxon>
        <taxon>Actinomycetota</taxon>
        <taxon>Actinomycetes</taxon>
        <taxon>Kitasatosporales</taxon>
        <taxon>Streptomycetaceae</taxon>
        <taxon>Streptomyces</taxon>
    </lineage>
</organism>
<comment type="caution">
    <text evidence="2">The sequence shown here is derived from an EMBL/GenBank/DDBJ whole genome shotgun (WGS) entry which is preliminary data.</text>
</comment>
<name>A0ABW9I8F2_9ACTN</name>
<accession>A0ABW9I8F2</accession>
<evidence type="ECO:0000259" key="1">
    <source>
        <dbReference type="Pfam" id="PF12728"/>
    </source>
</evidence>
<dbReference type="InterPro" id="IPR041657">
    <property type="entry name" value="HTH_17"/>
</dbReference>
<evidence type="ECO:0000313" key="2">
    <source>
        <dbReference type="EMBL" id="MFM9616126.1"/>
    </source>
</evidence>
<dbReference type="Proteomes" id="UP001631957">
    <property type="component" value="Unassembled WGS sequence"/>
</dbReference>
<gene>
    <name evidence="2" type="ORF">ACKI18_46545</name>
</gene>
<dbReference type="EMBL" id="JBJVNI010000053">
    <property type="protein sequence ID" value="MFM9616126.1"/>
    <property type="molecule type" value="Genomic_DNA"/>
</dbReference>
<dbReference type="NCBIfam" id="TIGR01764">
    <property type="entry name" value="excise"/>
    <property type="match status" value="1"/>
</dbReference>
<sequence>MTTPPPTLLTVPDVMVRLQLGKSKVYDLIRTKRLASFTEGRARRIPETAVQDYIRTRLEDAA</sequence>
<proteinExistence type="predicted"/>
<protein>
    <submittedName>
        <fullName evidence="2">Helix-turn-helix domain-containing protein</fullName>
    </submittedName>
</protein>
<keyword evidence="3" id="KW-1185">Reference proteome</keyword>
<feature type="domain" description="Helix-turn-helix" evidence="1">
    <location>
        <begin position="8"/>
        <end position="57"/>
    </location>
</feature>
<dbReference type="InterPro" id="IPR010093">
    <property type="entry name" value="SinI_DNA-bd"/>
</dbReference>
<dbReference type="Pfam" id="PF12728">
    <property type="entry name" value="HTH_17"/>
    <property type="match status" value="1"/>
</dbReference>